<dbReference type="InterPro" id="IPR036034">
    <property type="entry name" value="PDZ_sf"/>
</dbReference>
<protein>
    <submittedName>
        <fullName evidence="3">SpoIVB peptidase</fullName>
    </submittedName>
</protein>
<dbReference type="SMART" id="SM00228">
    <property type="entry name" value="PDZ"/>
    <property type="match status" value="1"/>
</dbReference>
<evidence type="ECO:0000313" key="4">
    <source>
        <dbReference type="Proteomes" id="UP000078532"/>
    </source>
</evidence>
<dbReference type="AlphaFoldDB" id="A0A1B7LJ15"/>
<dbReference type="PROSITE" id="PS50106">
    <property type="entry name" value="PDZ"/>
    <property type="match status" value="1"/>
</dbReference>
<evidence type="ECO:0000259" key="1">
    <source>
        <dbReference type="PROSITE" id="PS50106"/>
    </source>
</evidence>
<accession>A0A1B7LJ15</accession>
<dbReference type="Proteomes" id="UP000078532">
    <property type="component" value="Unassembled WGS sequence"/>
</dbReference>
<keyword evidence="4" id="KW-1185">Reference proteome</keyword>
<sequence length="428" mass="46107">MFILYLFVALNCNLAFMPSNQYIAVGDPLIPEQYSPPRWLQMKIHSELDLLTPEGKKITGGELIPGKAVPVAGVPGRLDMQYRLLGLFPLHHTVVNVVPVKRVIPGGHSIGVLLHARGVIVAGLTAVQDRSGTKVCPASRAGIASGDVILGINGRPVNSDRQLRDEISRCGAGGKPVLLEVRRGTKVFNTTVQPVLCPETGRYCIGLYIRESAAGVGTLTFYDPEARKYGALGHVIADLNTSKKIDLINGSIVQAAVQGIHPGRRGRPGEKVGLFRGEGMKGNIEKNTTFGIFGTLEKPLSNPYYRQPVPVALAYQVKRGPAEILTVLHENKIERFRIEIVQVMPQARPDGKGMVIRVTDPRLLQAAGGIIQGMSGSPIIQDGKFAGAVTHVFVNDPARGYGVQAEWMLLEAGLLPGPADIEKPRKAA</sequence>
<dbReference type="OrthoDB" id="9765242at2"/>
<comment type="caution">
    <text evidence="3">The sequence shown here is derived from an EMBL/GenBank/DDBJ whole genome shotgun (WGS) entry which is preliminary data.</text>
</comment>
<name>A0A1B7LJ15_9FIRM</name>
<dbReference type="EMBL" id="LYVF01000013">
    <property type="protein sequence ID" value="OAT86570.1"/>
    <property type="molecule type" value="Genomic_DNA"/>
</dbReference>
<evidence type="ECO:0000313" key="3">
    <source>
        <dbReference type="EMBL" id="OAT86570.1"/>
    </source>
</evidence>
<evidence type="ECO:0000259" key="2">
    <source>
        <dbReference type="PROSITE" id="PS51494"/>
    </source>
</evidence>
<dbReference type="Gene3D" id="2.30.42.10">
    <property type="match status" value="1"/>
</dbReference>
<dbReference type="InterPro" id="IPR001478">
    <property type="entry name" value="PDZ"/>
</dbReference>
<dbReference type="PROSITE" id="PS51494">
    <property type="entry name" value="SPOIVB"/>
    <property type="match status" value="1"/>
</dbReference>
<gene>
    <name evidence="3" type="ORF">A6M21_03620</name>
</gene>
<dbReference type="Pfam" id="PF05580">
    <property type="entry name" value="Peptidase_S55"/>
    <property type="match status" value="1"/>
</dbReference>
<dbReference type="NCBIfam" id="TIGR02860">
    <property type="entry name" value="spore_IV_B"/>
    <property type="match status" value="1"/>
</dbReference>
<feature type="domain" description="Peptidase S55" evidence="2">
    <location>
        <begin position="186"/>
        <end position="424"/>
    </location>
</feature>
<proteinExistence type="predicted"/>
<feature type="domain" description="PDZ" evidence="1">
    <location>
        <begin position="97"/>
        <end position="185"/>
    </location>
</feature>
<dbReference type="InterPro" id="IPR014219">
    <property type="entry name" value="SpoIVB"/>
</dbReference>
<dbReference type="SUPFAM" id="SSF50156">
    <property type="entry name" value="PDZ domain-like"/>
    <property type="match status" value="1"/>
</dbReference>
<organism evidence="3 4">
    <name type="scientific">Desulfotomaculum copahuensis</name>
    <dbReference type="NCBI Taxonomy" id="1838280"/>
    <lineage>
        <taxon>Bacteria</taxon>
        <taxon>Bacillati</taxon>
        <taxon>Bacillota</taxon>
        <taxon>Clostridia</taxon>
        <taxon>Eubacteriales</taxon>
        <taxon>Desulfotomaculaceae</taxon>
        <taxon>Desulfotomaculum</taxon>
    </lineage>
</organism>
<dbReference type="STRING" id="1838280.A6M21_03620"/>
<reference evidence="3 4" key="1">
    <citation type="submission" date="2016-04" db="EMBL/GenBank/DDBJ databases">
        <authorList>
            <person name="Evans L.H."/>
            <person name="Alamgir A."/>
            <person name="Owens N."/>
            <person name="Weber N.D."/>
            <person name="Virtaneva K."/>
            <person name="Barbian K."/>
            <person name="Babar A."/>
            <person name="Rosenke K."/>
        </authorList>
    </citation>
    <scope>NUCLEOTIDE SEQUENCE [LARGE SCALE GENOMIC DNA]</scope>
    <source>
        <strain evidence="3 4">LMa1</strain>
    </source>
</reference>
<dbReference type="Pfam" id="PF13180">
    <property type="entry name" value="PDZ_2"/>
    <property type="match status" value="1"/>
</dbReference>
<dbReference type="InterPro" id="IPR008763">
    <property type="entry name" value="Peptidase_S55"/>
</dbReference>